<protein>
    <submittedName>
        <fullName evidence="2">Uncharacterized protein</fullName>
    </submittedName>
</protein>
<feature type="compositionally biased region" description="Gly residues" evidence="1">
    <location>
        <begin position="118"/>
        <end position="129"/>
    </location>
</feature>
<dbReference type="STRING" id="1081103.A0A0B2WV52"/>
<dbReference type="EMBL" id="AZHE01000009">
    <property type="protein sequence ID" value="KHN97958.1"/>
    <property type="molecule type" value="Genomic_DNA"/>
</dbReference>
<dbReference type="PANTHER" id="PTHR42090">
    <property type="match status" value="1"/>
</dbReference>
<evidence type="ECO:0000313" key="2">
    <source>
        <dbReference type="EMBL" id="KHN97958.1"/>
    </source>
</evidence>
<feature type="region of interest" description="Disordered" evidence="1">
    <location>
        <begin position="15"/>
        <end position="129"/>
    </location>
</feature>
<keyword evidence="3" id="KW-1185">Reference proteome</keyword>
<reference evidence="2 3" key="1">
    <citation type="journal article" date="2014" name="Proc. Natl. Acad. Sci. U.S.A.">
        <title>Trajectory and genomic determinants of fungal-pathogen speciation and host adaptation.</title>
        <authorList>
            <person name="Hu X."/>
            <person name="Xiao G."/>
            <person name="Zheng P."/>
            <person name="Shang Y."/>
            <person name="Su Y."/>
            <person name="Zhang X."/>
            <person name="Liu X."/>
            <person name="Zhan S."/>
            <person name="St Leger R.J."/>
            <person name="Wang C."/>
        </authorList>
    </citation>
    <scope>NUCLEOTIDE SEQUENCE [LARGE SCALE GENOMIC DNA]</scope>
    <source>
        <strain evidence="2 3">ARSEF 1941</strain>
    </source>
</reference>
<sequence>MGLRPARLTRLPRLLVAKAHHTSPVSCSPYKDSQDRESLRPRPAENTKSGRDDDVAGAPKAAFGRGVTSPEGQRAMAGKEEGGDPLEASGANQDLSKPQGDEKSRRVAGAGREVSKGGKSGGGNTQKHG</sequence>
<dbReference type="HOGENOM" id="CLU_109868_2_0_1"/>
<dbReference type="Proteomes" id="UP000030816">
    <property type="component" value="Unassembled WGS sequence"/>
</dbReference>
<gene>
    <name evidence="2" type="ORF">MAM_04347</name>
</gene>
<comment type="caution">
    <text evidence="2">The sequence shown here is derived from an EMBL/GenBank/DDBJ whole genome shotgun (WGS) entry which is preliminary data.</text>
</comment>
<accession>A0A0B2WV52</accession>
<dbReference type="AlphaFoldDB" id="A0A0B2WV52"/>
<dbReference type="RefSeq" id="XP_040679024.1">
    <property type="nucleotide sequence ID" value="XM_040823145.1"/>
</dbReference>
<evidence type="ECO:0000313" key="3">
    <source>
        <dbReference type="Proteomes" id="UP000030816"/>
    </source>
</evidence>
<evidence type="ECO:0000256" key="1">
    <source>
        <dbReference type="SAM" id="MobiDB-lite"/>
    </source>
</evidence>
<dbReference type="PANTHER" id="PTHR42090:SF1">
    <property type="match status" value="1"/>
</dbReference>
<organism evidence="2 3">
    <name type="scientific">Metarhizium album (strain ARSEF 1941)</name>
    <dbReference type="NCBI Taxonomy" id="1081103"/>
    <lineage>
        <taxon>Eukaryota</taxon>
        <taxon>Fungi</taxon>
        <taxon>Dikarya</taxon>
        <taxon>Ascomycota</taxon>
        <taxon>Pezizomycotina</taxon>
        <taxon>Sordariomycetes</taxon>
        <taxon>Hypocreomycetidae</taxon>
        <taxon>Hypocreales</taxon>
        <taxon>Clavicipitaceae</taxon>
        <taxon>Metarhizium</taxon>
    </lineage>
</organism>
<feature type="compositionally biased region" description="Basic and acidic residues" evidence="1">
    <location>
        <begin position="32"/>
        <end position="54"/>
    </location>
</feature>
<proteinExistence type="predicted"/>
<dbReference type="OrthoDB" id="423498at2759"/>
<dbReference type="GeneID" id="63738802"/>
<name>A0A0B2WV52_METAS</name>